<keyword evidence="5 10" id="KW-0812">Transmembrane</keyword>
<evidence type="ECO:0000256" key="7">
    <source>
        <dbReference type="ARBA" id="ARBA00022989"/>
    </source>
</evidence>
<evidence type="ECO:0000256" key="1">
    <source>
        <dbReference type="ARBA" id="ARBA00004389"/>
    </source>
</evidence>
<keyword evidence="8 10" id="KW-0472">Membrane</keyword>
<keyword evidence="9" id="KW-0325">Glycoprotein</keyword>
<evidence type="ECO:0000256" key="10">
    <source>
        <dbReference type="RuleBase" id="RU366056"/>
    </source>
</evidence>
<accession>A0A1X2H241</accession>
<comment type="subcellular location">
    <subcellularLocation>
        <location evidence="1 10">Endoplasmic reticulum membrane</location>
        <topology evidence="1 10">Single-pass membrane protein</topology>
    </subcellularLocation>
</comment>
<dbReference type="EMBL" id="MCGN01000011">
    <property type="protein sequence ID" value="ORY91432.1"/>
    <property type="molecule type" value="Genomic_DNA"/>
</dbReference>
<evidence type="ECO:0000256" key="6">
    <source>
        <dbReference type="ARBA" id="ARBA00022824"/>
    </source>
</evidence>
<evidence type="ECO:0000256" key="5">
    <source>
        <dbReference type="ARBA" id="ARBA00022692"/>
    </source>
</evidence>
<dbReference type="InParanoid" id="A0A1X2H241"/>
<evidence type="ECO:0000256" key="4">
    <source>
        <dbReference type="ARBA" id="ARBA00022502"/>
    </source>
</evidence>
<comment type="function">
    <text evidence="10">Required for proper folding and/or the stability of a subset of proteins in the endoplasmic reticulum. Component of glycosylphosphatidylinositol-mannosyltransferase 1 which transfers the first of the 4 mannoses in the GPI-anchor precursors during GPI-anchor biosynthesis. Probably acts by stabilizing the mannosyltransferase GPI14.</text>
</comment>
<proteinExistence type="inferred from homology"/>
<dbReference type="OrthoDB" id="5546453at2759"/>
<dbReference type="Proteomes" id="UP000242180">
    <property type="component" value="Unassembled WGS sequence"/>
</dbReference>
<keyword evidence="4 10" id="KW-0337">GPI-anchor biosynthesis</keyword>
<name>A0A1X2H241_SYNRA</name>
<dbReference type="STRING" id="13706.A0A1X2H241"/>
<evidence type="ECO:0000256" key="8">
    <source>
        <dbReference type="ARBA" id="ARBA00023136"/>
    </source>
</evidence>
<gene>
    <name evidence="11" type="ORF">BCR43DRAFT_499107</name>
</gene>
<reference evidence="11 12" key="1">
    <citation type="submission" date="2016-07" db="EMBL/GenBank/DDBJ databases">
        <title>Pervasive Adenine N6-methylation of Active Genes in Fungi.</title>
        <authorList>
            <consortium name="DOE Joint Genome Institute"/>
            <person name="Mondo S.J."/>
            <person name="Dannebaum R.O."/>
            <person name="Kuo R.C."/>
            <person name="Labutti K."/>
            <person name="Haridas S."/>
            <person name="Kuo A."/>
            <person name="Salamov A."/>
            <person name="Ahrendt S.R."/>
            <person name="Lipzen A."/>
            <person name="Sullivan W."/>
            <person name="Andreopoulos W.B."/>
            <person name="Clum A."/>
            <person name="Lindquist E."/>
            <person name="Daum C."/>
            <person name="Ramamoorthy G.K."/>
            <person name="Gryganskyi A."/>
            <person name="Culley D."/>
            <person name="Magnuson J.K."/>
            <person name="James T.Y."/>
            <person name="O'Malley M.A."/>
            <person name="Stajich J.E."/>
            <person name="Spatafora J.W."/>
            <person name="Visel A."/>
            <person name="Grigoriev I.V."/>
        </authorList>
    </citation>
    <scope>NUCLEOTIDE SEQUENCE [LARGE SCALE GENOMIC DNA]</scope>
    <source>
        <strain evidence="11 12">NRRL 2496</strain>
    </source>
</reference>
<dbReference type="GO" id="GO:0006506">
    <property type="term" value="P:GPI anchor biosynthetic process"/>
    <property type="evidence" value="ECO:0007669"/>
    <property type="project" value="UniProtKB-UniPathway"/>
</dbReference>
<sequence>MAIPTQEVSVSCALHNKDSFHPHVITTIHTHLQPPLNQSRSRCRLEMFYALPPSVFVDPNQIPNAWVFGETDLEAPLEHVKEKRGSLVILEANHVVDLPLHLRYQQPDSLETHRHITIEAPQVGWTCRTSPTPAWLLQNPLIPARYLADPRDTTFIPMSRSSGPLRITVPVGRSQDNTIVQVGTVLCVLLSSAWIGWAILKSLTRIRRYDAKGKRRRSE</sequence>
<dbReference type="PANTHER" id="PTHR28650:SF1">
    <property type="entry name" value="PHOSPHATIDYLINOSITOL-GLYCAN BIOSYNTHESIS CLASS X PROTEIN"/>
    <property type="match status" value="1"/>
</dbReference>
<comment type="pathway">
    <text evidence="2 10">Glycolipid biosynthesis; glycosylphosphatidylinositol-anchor biosynthesis.</text>
</comment>
<keyword evidence="12" id="KW-1185">Reference proteome</keyword>
<evidence type="ECO:0000313" key="12">
    <source>
        <dbReference type="Proteomes" id="UP000242180"/>
    </source>
</evidence>
<evidence type="ECO:0000256" key="2">
    <source>
        <dbReference type="ARBA" id="ARBA00004687"/>
    </source>
</evidence>
<keyword evidence="6 10" id="KW-0256">Endoplasmic reticulum</keyword>
<dbReference type="Pfam" id="PF08320">
    <property type="entry name" value="PIG-X"/>
    <property type="match status" value="1"/>
</dbReference>
<dbReference type="OMA" id="WGTTDLE"/>
<evidence type="ECO:0000313" key="11">
    <source>
        <dbReference type="EMBL" id="ORY91432.1"/>
    </source>
</evidence>
<evidence type="ECO:0000256" key="9">
    <source>
        <dbReference type="ARBA" id="ARBA00023180"/>
    </source>
</evidence>
<comment type="similarity">
    <text evidence="3 10">Belongs to the PIGX family.</text>
</comment>
<feature type="transmembrane region" description="Helical" evidence="10">
    <location>
        <begin position="179"/>
        <end position="200"/>
    </location>
</feature>
<dbReference type="UniPathway" id="UPA00196"/>
<comment type="caution">
    <text evidence="11">The sequence shown here is derived from an EMBL/GenBank/DDBJ whole genome shotgun (WGS) entry which is preliminary data.</text>
</comment>
<dbReference type="AlphaFoldDB" id="A0A1X2H241"/>
<dbReference type="PANTHER" id="PTHR28650">
    <property type="entry name" value="PHOSPHATIDYLINOSITOL-GLYCAN BIOSYNTHESIS CLASS X PROTEIN"/>
    <property type="match status" value="1"/>
</dbReference>
<dbReference type="SMART" id="SM00780">
    <property type="entry name" value="PIG-X"/>
    <property type="match status" value="1"/>
</dbReference>
<keyword evidence="7 10" id="KW-1133">Transmembrane helix</keyword>
<protein>
    <recommendedName>
        <fullName evidence="10">Protein PBN1</fullName>
    </recommendedName>
</protein>
<organism evidence="11 12">
    <name type="scientific">Syncephalastrum racemosum</name>
    <name type="common">Filamentous fungus</name>
    <dbReference type="NCBI Taxonomy" id="13706"/>
    <lineage>
        <taxon>Eukaryota</taxon>
        <taxon>Fungi</taxon>
        <taxon>Fungi incertae sedis</taxon>
        <taxon>Mucoromycota</taxon>
        <taxon>Mucoromycotina</taxon>
        <taxon>Mucoromycetes</taxon>
        <taxon>Mucorales</taxon>
        <taxon>Syncephalastraceae</taxon>
        <taxon>Syncephalastrum</taxon>
    </lineage>
</organism>
<dbReference type="InterPro" id="IPR013233">
    <property type="entry name" value="PIG-X/PBN1"/>
</dbReference>
<dbReference type="InterPro" id="IPR040039">
    <property type="entry name" value="PIGX"/>
</dbReference>
<evidence type="ECO:0000256" key="3">
    <source>
        <dbReference type="ARBA" id="ARBA00010345"/>
    </source>
</evidence>
<dbReference type="GO" id="GO:0005789">
    <property type="term" value="C:endoplasmic reticulum membrane"/>
    <property type="evidence" value="ECO:0007669"/>
    <property type="project" value="UniProtKB-SubCell"/>
</dbReference>